<accession>A0A521CVQ5</accession>
<feature type="region of interest" description="Disordered" evidence="1">
    <location>
        <begin position="31"/>
        <end position="53"/>
    </location>
</feature>
<organism evidence="3 4">
    <name type="scientific">Halorubrum cibi</name>
    <dbReference type="NCBI Taxonomy" id="413815"/>
    <lineage>
        <taxon>Archaea</taxon>
        <taxon>Methanobacteriati</taxon>
        <taxon>Methanobacteriota</taxon>
        <taxon>Stenosarchaea group</taxon>
        <taxon>Halobacteria</taxon>
        <taxon>Halobacteriales</taxon>
        <taxon>Haloferacaceae</taxon>
        <taxon>Halorubrum</taxon>
    </lineage>
</organism>
<keyword evidence="2" id="KW-1133">Transmembrane helix</keyword>
<dbReference type="EMBL" id="FXTD01000005">
    <property type="protein sequence ID" value="SMO63515.1"/>
    <property type="molecule type" value="Genomic_DNA"/>
</dbReference>
<dbReference type="AlphaFoldDB" id="A0A521CVQ5"/>
<sequence length="97" mass="9560">MTNKSFTLLEIHLADGAIRIDGNRLLGGGTDADDAHATGDAGAGDGDDGSERPSWASAKAVLVALAVAGVVAAAAFAAARLLGGDLEDAAAIDELTE</sequence>
<reference evidence="3 4" key="1">
    <citation type="submission" date="2017-05" db="EMBL/GenBank/DDBJ databases">
        <authorList>
            <person name="Varghese N."/>
            <person name="Submissions S."/>
        </authorList>
    </citation>
    <scope>NUCLEOTIDE SEQUENCE [LARGE SCALE GENOMIC DNA]</scope>
    <source>
        <strain evidence="3 4">DSM 19504</strain>
    </source>
</reference>
<name>A0A521CVQ5_9EURY</name>
<dbReference type="RefSeq" id="WP_142986471.1">
    <property type="nucleotide sequence ID" value="NZ_FXTD01000005.1"/>
</dbReference>
<keyword evidence="2" id="KW-0812">Transmembrane</keyword>
<evidence type="ECO:0000313" key="4">
    <source>
        <dbReference type="Proteomes" id="UP000319712"/>
    </source>
</evidence>
<feature type="transmembrane region" description="Helical" evidence="2">
    <location>
        <begin position="60"/>
        <end position="79"/>
    </location>
</feature>
<evidence type="ECO:0000313" key="3">
    <source>
        <dbReference type="EMBL" id="SMO63515.1"/>
    </source>
</evidence>
<proteinExistence type="predicted"/>
<protein>
    <submittedName>
        <fullName evidence="3">Uncharacterized protein</fullName>
    </submittedName>
</protein>
<dbReference type="Proteomes" id="UP000319712">
    <property type="component" value="Unassembled WGS sequence"/>
</dbReference>
<evidence type="ECO:0000256" key="2">
    <source>
        <dbReference type="SAM" id="Phobius"/>
    </source>
</evidence>
<keyword evidence="4" id="KW-1185">Reference proteome</keyword>
<evidence type="ECO:0000256" key="1">
    <source>
        <dbReference type="SAM" id="MobiDB-lite"/>
    </source>
</evidence>
<keyword evidence="2" id="KW-0472">Membrane</keyword>
<gene>
    <name evidence="3" type="ORF">SAMN06264867_105140</name>
</gene>